<dbReference type="InterPro" id="IPR006612">
    <property type="entry name" value="THAP_Znf"/>
</dbReference>
<dbReference type="GO" id="GO:0003677">
    <property type="term" value="F:DNA binding"/>
    <property type="evidence" value="ECO:0007669"/>
    <property type="project" value="UniProtKB-UniRule"/>
</dbReference>
<organism evidence="8 9">
    <name type="scientific">Xenopus laevis</name>
    <name type="common">African clawed frog</name>
    <dbReference type="NCBI Taxonomy" id="8355"/>
    <lineage>
        <taxon>Eukaryota</taxon>
        <taxon>Metazoa</taxon>
        <taxon>Chordata</taxon>
        <taxon>Craniata</taxon>
        <taxon>Vertebrata</taxon>
        <taxon>Euteleostomi</taxon>
        <taxon>Amphibia</taxon>
        <taxon>Batrachia</taxon>
        <taxon>Anura</taxon>
        <taxon>Pipoidea</taxon>
        <taxon>Pipidae</taxon>
        <taxon>Xenopodinae</taxon>
        <taxon>Xenopus</taxon>
        <taxon>Xenopus</taxon>
    </lineage>
</organism>
<evidence type="ECO:0000313" key="8">
    <source>
        <dbReference type="Proteomes" id="UP000186698"/>
    </source>
</evidence>
<evidence type="ECO:0000256" key="4">
    <source>
        <dbReference type="ARBA" id="ARBA00023125"/>
    </source>
</evidence>
<feature type="compositionally biased region" description="Polar residues" evidence="6">
    <location>
        <begin position="168"/>
        <end position="179"/>
    </location>
</feature>
<evidence type="ECO:0000259" key="7">
    <source>
        <dbReference type="PROSITE" id="PS50950"/>
    </source>
</evidence>
<dbReference type="PANTHER" id="PTHR31751">
    <property type="entry name" value="SI:CH211-108C17.2-RELATED-RELATED"/>
    <property type="match status" value="1"/>
</dbReference>
<accession>A0A8J0TP18</accession>
<dbReference type="GeneID" id="121393080"/>
<evidence type="ECO:0000256" key="5">
    <source>
        <dbReference type="PROSITE-ProRule" id="PRU00309"/>
    </source>
</evidence>
<dbReference type="Proteomes" id="UP000186698">
    <property type="component" value="Chromosome 9_10L"/>
</dbReference>
<evidence type="ECO:0000256" key="2">
    <source>
        <dbReference type="ARBA" id="ARBA00022771"/>
    </source>
</evidence>
<dbReference type="SMART" id="SM00980">
    <property type="entry name" value="THAP"/>
    <property type="match status" value="1"/>
</dbReference>
<keyword evidence="1" id="KW-0479">Metal-binding</keyword>
<evidence type="ECO:0000256" key="1">
    <source>
        <dbReference type="ARBA" id="ARBA00022723"/>
    </source>
</evidence>
<dbReference type="KEGG" id="xla:121393080"/>
<dbReference type="PANTHER" id="PTHR31751:SF35">
    <property type="entry name" value="RNA PSEUDOURIDYLATE SYNTHASE DOMAIN-CONTAINING PROTEIN 1 ISOFORM X1"/>
    <property type="match status" value="1"/>
</dbReference>
<keyword evidence="8" id="KW-1185">Reference proteome</keyword>
<dbReference type="RefSeq" id="XP_018092097.1">
    <property type="nucleotide sequence ID" value="XM_018236608.2"/>
</dbReference>
<evidence type="ECO:0000313" key="9">
    <source>
        <dbReference type="RefSeq" id="XP_018092097.1"/>
    </source>
</evidence>
<protein>
    <submittedName>
        <fullName evidence="9">Uncharacterized protein LOC121393080</fullName>
    </submittedName>
</protein>
<dbReference type="SMART" id="SM00692">
    <property type="entry name" value="DM3"/>
    <property type="match status" value="1"/>
</dbReference>
<keyword evidence="4 5" id="KW-0238">DNA-binding</keyword>
<dbReference type="Pfam" id="PF05485">
    <property type="entry name" value="THAP"/>
    <property type="match status" value="1"/>
</dbReference>
<dbReference type="GO" id="GO:0008270">
    <property type="term" value="F:zinc ion binding"/>
    <property type="evidence" value="ECO:0007669"/>
    <property type="project" value="UniProtKB-KW"/>
</dbReference>
<feature type="region of interest" description="Disordered" evidence="6">
    <location>
        <begin position="168"/>
        <end position="270"/>
    </location>
</feature>
<feature type="domain" description="THAP-type" evidence="7">
    <location>
        <begin position="1"/>
        <end position="94"/>
    </location>
</feature>
<proteinExistence type="predicted"/>
<dbReference type="SUPFAM" id="SSF57716">
    <property type="entry name" value="Glucocorticoid receptor-like (DNA-binding domain)"/>
    <property type="match status" value="1"/>
</dbReference>
<keyword evidence="2 5" id="KW-0863">Zinc-finger</keyword>
<name>A0A8J0TP18_XENLA</name>
<evidence type="ECO:0000256" key="3">
    <source>
        <dbReference type="ARBA" id="ARBA00022833"/>
    </source>
</evidence>
<reference evidence="9" key="1">
    <citation type="submission" date="2025-08" db="UniProtKB">
        <authorList>
            <consortium name="RefSeq"/>
        </authorList>
    </citation>
    <scope>IDENTIFICATION</scope>
    <source>
        <strain evidence="9">J_2021</strain>
        <tissue evidence="9">Erythrocytes</tissue>
    </source>
</reference>
<dbReference type="AlphaFoldDB" id="A0A8J0TP18"/>
<dbReference type="PROSITE" id="PS50950">
    <property type="entry name" value="ZF_THAP"/>
    <property type="match status" value="1"/>
</dbReference>
<dbReference type="OrthoDB" id="9934617at2759"/>
<keyword evidence="3" id="KW-0862">Zinc</keyword>
<evidence type="ECO:0000256" key="6">
    <source>
        <dbReference type="SAM" id="MobiDB-lite"/>
    </source>
</evidence>
<gene>
    <name evidence="9" type="primary">LOC121393080</name>
</gene>
<sequence length="731" mass="82926">MPSCIVRGCHHSTARKCLSPGIALHGFPNNLSRIKQWLVNIGQNVGDIDDFAQKVLDGKKQNSYRICSAHFSSDCFVQFGYSKGLKADAVPTIFAWNTPESRGRSAIRNRYFMYPERPCGRCMKIKMVDASTSTDPAMFYKEAGVQWPEFEFNTAGEGWKIKHDHYYHSSSSRKSTQKPTVGRDCQKDLMGTSNNKNSRDEEQEVDDNDSSNNDNTQTHQPSVNLDPFHSGIPEITKADSFMDSTPSSHKVRHRIQNKSSSNRSTEHTLPMGNDTAVLDIAHQRKFIVFESCLDVLLHKLSCGFGVDCRSPIIGLEKQVKGSYLSVVGRCSKGHRFHLWDSQPVAGDVALGNLLASAALLFSGSRFSKVEEISQLMGLQLISCDTYRKYQRAFLFPTIDRHWLNERRRLKDTVGYTKLCLSGDGHNSKVSTYTFTEPQSKLILDFQVVQKSKTSQKQDLAKEQLAYEICLDRLLKDNYVVEAIATDQHSAIEELMCQKYSPIIHKYDVGFYAQKVKRQLVSASKKRKCSQISKWIPAIILHFEWSSKTSQGNVSLFREKWQSLLMHITNHHEWGGSVVCHACDHKALLRNSRPLPWIKLWCPAFHALREVILSFKLTKDLTRLSQFSHGREILLYHRLLQKYRPGVVRLRMDSVDARTKLAALAYNANVHMGHTKSQVSLETSGGAAQERLKMDYSWRTLKSLSKPDSNAHLLRMMVDAIKLCSVNPSLAV</sequence>